<feature type="transmembrane region" description="Helical" evidence="1">
    <location>
        <begin position="164"/>
        <end position="181"/>
    </location>
</feature>
<dbReference type="Proteomes" id="UP000186895">
    <property type="component" value="Unassembled WGS sequence"/>
</dbReference>
<dbReference type="SUPFAM" id="SSF54001">
    <property type="entry name" value="Cysteine proteinases"/>
    <property type="match status" value="1"/>
</dbReference>
<dbReference type="SMART" id="SM00460">
    <property type="entry name" value="TGc"/>
    <property type="match status" value="1"/>
</dbReference>
<dbReference type="Pfam" id="PF01841">
    <property type="entry name" value="Transglut_core"/>
    <property type="match status" value="1"/>
</dbReference>
<dbReference type="Pfam" id="PF11992">
    <property type="entry name" value="TgpA_N"/>
    <property type="match status" value="1"/>
</dbReference>
<evidence type="ECO:0000313" key="3">
    <source>
        <dbReference type="EMBL" id="SIQ12069.1"/>
    </source>
</evidence>
<evidence type="ECO:0000256" key="1">
    <source>
        <dbReference type="SAM" id="Phobius"/>
    </source>
</evidence>
<gene>
    <name evidence="3" type="ORF">SAMN05421647_102286</name>
</gene>
<evidence type="ECO:0000313" key="4">
    <source>
        <dbReference type="Proteomes" id="UP000186895"/>
    </source>
</evidence>
<feature type="transmembrane region" description="Helical" evidence="1">
    <location>
        <begin position="130"/>
        <end position="148"/>
    </location>
</feature>
<protein>
    <submittedName>
        <fullName evidence="3">Transglutaminase-like superfamily protein</fullName>
    </submittedName>
</protein>
<evidence type="ECO:0000259" key="2">
    <source>
        <dbReference type="SMART" id="SM00460"/>
    </source>
</evidence>
<feature type="transmembrane region" description="Helical" evidence="1">
    <location>
        <begin position="107"/>
        <end position="124"/>
    </location>
</feature>
<dbReference type="PANTHER" id="PTHR42736">
    <property type="entry name" value="PROTEIN-GLUTAMINE GAMMA-GLUTAMYLTRANSFERASE"/>
    <property type="match status" value="1"/>
</dbReference>
<dbReference type="PANTHER" id="PTHR42736:SF1">
    <property type="entry name" value="PROTEIN-GLUTAMINE GAMMA-GLUTAMYLTRANSFERASE"/>
    <property type="match status" value="1"/>
</dbReference>
<dbReference type="RefSeq" id="WP_076461694.1">
    <property type="nucleotide sequence ID" value="NZ_FTMN01000002.1"/>
</dbReference>
<keyword evidence="1" id="KW-0472">Membrane</keyword>
<feature type="transmembrane region" description="Helical" evidence="1">
    <location>
        <begin position="541"/>
        <end position="561"/>
    </location>
</feature>
<feature type="transmembrane region" description="Helical" evidence="1">
    <location>
        <begin position="7"/>
        <end position="25"/>
    </location>
</feature>
<name>A0A1N6Q6C4_9GAMM</name>
<dbReference type="AlphaFoldDB" id="A0A1N6Q6C4"/>
<feature type="domain" description="Transglutaminase-like" evidence="2">
    <location>
        <begin position="399"/>
        <end position="470"/>
    </location>
</feature>
<dbReference type="InterPro" id="IPR002931">
    <property type="entry name" value="Transglutaminase-like"/>
</dbReference>
<reference evidence="3 4" key="1">
    <citation type="submission" date="2017-01" db="EMBL/GenBank/DDBJ databases">
        <authorList>
            <person name="Mah S.A."/>
            <person name="Swanson W.J."/>
            <person name="Moy G.W."/>
            <person name="Vacquier V.D."/>
        </authorList>
    </citation>
    <scope>NUCLEOTIDE SEQUENCE [LARGE SCALE GENOMIC DNA]</scope>
    <source>
        <strain evidence="3 4">DSM 7027</strain>
    </source>
</reference>
<dbReference type="Gene3D" id="3.10.620.30">
    <property type="match status" value="1"/>
</dbReference>
<keyword evidence="1" id="KW-1133">Transmembrane helix</keyword>
<proteinExistence type="predicted"/>
<dbReference type="STRING" id="49186.SAMN05421647_102286"/>
<dbReference type="EMBL" id="FTMN01000002">
    <property type="protein sequence ID" value="SIQ12069.1"/>
    <property type="molecule type" value="Genomic_DNA"/>
</dbReference>
<keyword evidence="1" id="KW-0812">Transmembrane</keyword>
<dbReference type="eggNOG" id="COG1305">
    <property type="taxonomic scope" value="Bacteria"/>
</dbReference>
<sequence>MHQVETQITRAAVIWQLLACVLVVLPHLEWLPFWVPLLLLLTLGARLMIHQGRWSFPSRLIKLALVVASSLGLILSFGHQSGPETMVALLIVGMALKLVEIYRRRDALVVIYVAFFVLGTTFLFSSSAWIALYAAAVLTVVISALLAIHQRKGVSVKQTLKRSLWLLGPAVPLMVLLFLIFPRLEPLWSVTLDSPQATTGLSDNLSPGDVSNLARSDELAFRVTFDGEVPAPRQRYWRALVMDRFDGRQWYRSQETGALRSEKLEQTGDTTGYEVVLEATRRPWLVALDQPLSAPTGMQMRPARTLELKQDLNQRYSYQLSAALTYVLQPMLTQAEQQHYVQLPDSGNPEARALAQRWFDEAQGNQQAFIQRMMQHYNQSFVYTLSPGRLLGDSIDRFLFDTQRGYCEHYAAATSFMLRSVGIPARIVTGYQGGEWNPYQGYLQVRQYDAHAWVEVWQEGQGWVRLDPTAAVAPERIESSAESFLRRSSDSLAASLVFRSDWMRSLQLRYDAFNFVWQRWVLNYDREQENLLADWLGGLDYWRLALFLMLPGSAIFAFLAWSQLRRRTPRISDPVDAALFKLQARAGARFNAREPQQSLAHWLETLAGDWPEQEGRLLRLAELDNRRRYAGSHSDREAQAIIKLAGELMSQLPNRTQR</sequence>
<dbReference type="InterPro" id="IPR038765">
    <property type="entry name" value="Papain-like_cys_pep_sf"/>
</dbReference>
<dbReference type="InterPro" id="IPR021878">
    <property type="entry name" value="TgpA_N"/>
</dbReference>
<keyword evidence="4" id="KW-1185">Reference proteome</keyword>
<accession>A0A1N6Q6C4</accession>
<organism evidence="3 4">
    <name type="scientific">Marinobacterium stanieri</name>
    <dbReference type="NCBI Taxonomy" id="49186"/>
    <lineage>
        <taxon>Bacteria</taxon>
        <taxon>Pseudomonadati</taxon>
        <taxon>Pseudomonadota</taxon>
        <taxon>Gammaproteobacteria</taxon>
        <taxon>Oceanospirillales</taxon>
        <taxon>Oceanospirillaceae</taxon>
        <taxon>Marinobacterium</taxon>
    </lineage>
</organism>
<feature type="transmembrane region" description="Helical" evidence="1">
    <location>
        <begin position="61"/>
        <end position="79"/>
    </location>
</feature>
<dbReference type="InterPro" id="IPR052901">
    <property type="entry name" value="Bact_TGase-like"/>
</dbReference>